<dbReference type="HAMAP" id="MF_00735">
    <property type="entry name" value="Methyltr_PrmA"/>
    <property type="match status" value="1"/>
</dbReference>
<feature type="binding site" evidence="6">
    <location>
        <position position="170"/>
    </location>
    <ligand>
        <name>S-adenosyl-L-methionine</name>
        <dbReference type="ChEBI" id="CHEBI:59789"/>
    </ligand>
</feature>
<evidence type="ECO:0000313" key="8">
    <source>
        <dbReference type="Proteomes" id="UP000199611"/>
    </source>
</evidence>
<evidence type="ECO:0000256" key="5">
    <source>
        <dbReference type="ARBA" id="ARBA00022691"/>
    </source>
</evidence>
<keyword evidence="5 6" id="KW-0949">S-adenosyl-L-methionine</keyword>
<keyword evidence="8" id="KW-1185">Reference proteome</keyword>
<dbReference type="InterPro" id="IPR029063">
    <property type="entry name" value="SAM-dependent_MTases_sf"/>
</dbReference>
<dbReference type="NCBIfam" id="TIGR00406">
    <property type="entry name" value="prmA"/>
    <property type="match status" value="1"/>
</dbReference>
<dbReference type="InterPro" id="IPR050078">
    <property type="entry name" value="Ribosomal_L11_MeTrfase_PrmA"/>
</dbReference>
<comment type="function">
    <text evidence="6">Methylates ribosomal protein L11.</text>
</comment>
<keyword evidence="7" id="KW-0689">Ribosomal protein</keyword>
<comment type="similarity">
    <text evidence="1 6">Belongs to the methyltransferase superfamily. PrmA family.</text>
</comment>
<evidence type="ECO:0000256" key="6">
    <source>
        <dbReference type="HAMAP-Rule" id="MF_00735"/>
    </source>
</evidence>
<evidence type="ECO:0000313" key="7">
    <source>
        <dbReference type="EMBL" id="SFM68607.1"/>
    </source>
</evidence>
<feature type="binding site" evidence="6">
    <location>
        <position position="145"/>
    </location>
    <ligand>
        <name>S-adenosyl-L-methionine</name>
        <dbReference type="ChEBI" id="CHEBI:59789"/>
    </ligand>
</feature>
<organism evidence="7 8">
    <name type="scientific">Thermodesulforhabdus norvegica</name>
    <dbReference type="NCBI Taxonomy" id="39841"/>
    <lineage>
        <taxon>Bacteria</taxon>
        <taxon>Pseudomonadati</taxon>
        <taxon>Thermodesulfobacteriota</taxon>
        <taxon>Syntrophobacteria</taxon>
        <taxon>Syntrophobacterales</taxon>
        <taxon>Thermodesulforhabdaceae</taxon>
        <taxon>Thermodesulforhabdus</taxon>
    </lineage>
</organism>
<sequence length="304" mass="33752">MWVLPEEDFTEMGGKNRSWLEIKIDILNSGDLTVDEVAGFVADFFQKPAEQRGRIIRVYEESDDSIGLSRLKAALKSLGVEAEISVGSFSDRFWEQEWKKHLKPLYVGEGILVRPSWLSVEGHENRTEIVIDPGMAFGTGHHETTLLCLQWLDDFCGGQKVKNRSLLDVGTGSGILAITAAKLGFDPVVSLDIDPEAVNVAAGNVALNDVESKVLLIAGDIGSLKRRFDVIMANIQAEVLKEMAHRFVSLVRRGPQSFVVLSGVLDFQYEDVISAYESSGFRFEKSNRLGEWCLIAFKPPFDEA</sequence>
<gene>
    <name evidence="6" type="primary">prmA</name>
    <name evidence="7" type="ORF">SAMN05660836_01195</name>
</gene>
<dbReference type="GO" id="GO:0005737">
    <property type="term" value="C:cytoplasm"/>
    <property type="evidence" value="ECO:0007669"/>
    <property type="project" value="UniProtKB-SubCell"/>
</dbReference>
<dbReference type="Proteomes" id="UP000199611">
    <property type="component" value="Unassembled WGS sequence"/>
</dbReference>
<dbReference type="OrthoDB" id="9785995at2"/>
<feature type="binding site" evidence="6">
    <location>
        <position position="234"/>
    </location>
    <ligand>
        <name>S-adenosyl-L-methionine</name>
        <dbReference type="ChEBI" id="CHEBI:59789"/>
    </ligand>
</feature>
<dbReference type="GO" id="GO:0016279">
    <property type="term" value="F:protein-lysine N-methyltransferase activity"/>
    <property type="evidence" value="ECO:0007669"/>
    <property type="project" value="RHEA"/>
</dbReference>
<dbReference type="STRING" id="39841.SAMN05660836_01195"/>
<keyword evidence="4 6" id="KW-0808">Transferase</keyword>
<keyword evidence="2 6" id="KW-0963">Cytoplasm</keyword>
<name>A0A1I4SW43_9BACT</name>
<feature type="binding site" evidence="6">
    <location>
        <position position="192"/>
    </location>
    <ligand>
        <name>S-adenosyl-L-methionine</name>
        <dbReference type="ChEBI" id="CHEBI:59789"/>
    </ligand>
</feature>
<keyword evidence="7" id="KW-0687">Ribonucleoprotein</keyword>
<dbReference type="Pfam" id="PF06325">
    <property type="entry name" value="PrmA"/>
    <property type="match status" value="1"/>
</dbReference>
<evidence type="ECO:0000256" key="2">
    <source>
        <dbReference type="ARBA" id="ARBA00022490"/>
    </source>
</evidence>
<dbReference type="Gene3D" id="3.40.50.150">
    <property type="entry name" value="Vaccinia Virus protein VP39"/>
    <property type="match status" value="1"/>
</dbReference>
<dbReference type="EC" id="2.1.1.-" evidence="6"/>
<accession>A0A1I4SW43</accession>
<evidence type="ECO:0000256" key="1">
    <source>
        <dbReference type="ARBA" id="ARBA00009741"/>
    </source>
</evidence>
<dbReference type="PANTHER" id="PTHR43648:SF1">
    <property type="entry name" value="ELECTRON TRANSFER FLAVOPROTEIN BETA SUBUNIT LYSINE METHYLTRANSFERASE"/>
    <property type="match status" value="1"/>
</dbReference>
<protein>
    <recommendedName>
        <fullName evidence="6">Ribosomal protein L11 methyltransferase</fullName>
        <shortName evidence="6">L11 Mtase</shortName>
        <ecNumber evidence="6">2.1.1.-</ecNumber>
    </recommendedName>
</protein>
<dbReference type="InterPro" id="IPR004498">
    <property type="entry name" value="Ribosomal_PrmA_MeTrfase"/>
</dbReference>
<dbReference type="EMBL" id="FOUU01000002">
    <property type="protein sequence ID" value="SFM68607.1"/>
    <property type="molecule type" value="Genomic_DNA"/>
</dbReference>
<comment type="subcellular location">
    <subcellularLocation>
        <location evidence="6">Cytoplasm</location>
    </subcellularLocation>
</comment>
<proteinExistence type="inferred from homology"/>
<dbReference type="SUPFAM" id="SSF53335">
    <property type="entry name" value="S-adenosyl-L-methionine-dependent methyltransferases"/>
    <property type="match status" value="1"/>
</dbReference>
<evidence type="ECO:0000256" key="4">
    <source>
        <dbReference type="ARBA" id="ARBA00022679"/>
    </source>
</evidence>
<dbReference type="CDD" id="cd02440">
    <property type="entry name" value="AdoMet_MTases"/>
    <property type="match status" value="1"/>
</dbReference>
<dbReference type="PANTHER" id="PTHR43648">
    <property type="entry name" value="ELECTRON TRANSFER FLAVOPROTEIN BETA SUBUNIT LYSINE METHYLTRANSFERASE"/>
    <property type="match status" value="1"/>
</dbReference>
<comment type="catalytic activity">
    <reaction evidence="6">
        <text>L-lysyl-[protein] + 3 S-adenosyl-L-methionine = N(6),N(6),N(6)-trimethyl-L-lysyl-[protein] + 3 S-adenosyl-L-homocysteine + 3 H(+)</text>
        <dbReference type="Rhea" id="RHEA:54192"/>
        <dbReference type="Rhea" id="RHEA-COMP:9752"/>
        <dbReference type="Rhea" id="RHEA-COMP:13826"/>
        <dbReference type="ChEBI" id="CHEBI:15378"/>
        <dbReference type="ChEBI" id="CHEBI:29969"/>
        <dbReference type="ChEBI" id="CHEBI:57856"/>
        <dbReference type="ChEBI" id="CHEBI:59789"/>
        <dbReference type="ChEBI" id="CHEBI:61961"/>
    </reaction>
</comment>
<reference evidence="7 8" key="1">
    <citation type="submission" date="2016-10" db="EMBL/GenBank/DDBJ databases">
        <authorList>
            <person name="de Groot N.N."/>
        </authorList>
    </citation>
    <scope>NUCLEOTIDE SEQUENCE [LARGE SCALE GENOMIC DNA]</scope>
    <source>
        <strain evidence="7 8">DSM 9990</strain>
    </source>
</reference>
<keyword evidence="3 6" id="KW-0489">Methyltransferase</keyword>
<dbReference type="GO" id="GO:0005840">
    <property type="term" value="C:ribosome"/>
    <property type="evidence" value="ECO:0007669"/>
    <property type="project" value="UniProtKB-KW"/>
</dbReference>
<evidence type="ECO:0000256" key="3">
    <source>
        <dbReference type="ARBA" id="ARBA00022603"/>
    </source>
</evidence>
<dbReference type="AlphaFoldDB" id="A0A1I4SW43"/>
<dbReference type="GO" id="GO:0032259">
    <property type="term" value="P:methylation"/>
    <property type="evidence" value="ECO:0007669"/>
    <property type="project" value="UniProtKB-KW"/>
</dbReference>